<dbReference type="AlphaFoldDB" id="A0A1H9FSI8"/>
<dbReference type="InterPro" id="IPR000639">
    <property type="entry name" value="Epox_hydrolase-like"/>
</dbReference>
<dbReference type="PANTHER" id="PTHR43798">
    <property type="entry name" value="MONOACYLGLYCEROL LIPASE"/>
    <property type="match status" value="1"/>
</dbReference>
<evidence type="ECO:0000313" key="2">
    <source>
        <dbReference type="EMBL" id="SEQ40438.1"/>
    </source>
</evidence>
<dbReference type="PRINTS" id="PR00111">
    <property type="entry name" value="ABHYDROLASE"/>
</dbReference>
<keyword evidence="3" id="KW-1185">Reference proteome</keyword>
<dbReference type="GO" id="GO:0003824">
    <property type="term" value="F:catalytic activity"/>
    <property type="evidence" value="ECO:0007669"/>
    <property type="project" value="InterPro"/>
</dbReference>
<proteinExistence type="predicted"/>
<dbReference type="InterPro" id="IPR029058">
    <property type="entry name" value="AB_hydrolase_fold"/>
</dbReference>
<name>A0A1H9FSI8_9ACTN</name>
<dbReference type="EMBL" id="FOFA01000003">
    <property type="protein sequence ID" value="SEQ40438.1"/>
    <property type="molecule type" value="Genomic_DNA"/>
</dbReference>
<dbReference type="InterPro" id="IPR050266">
    <property type="entry name" value="AB_hydrolase_sf"/>
</dbReference>
<dbReference type="Pfam" id="PF00561">
    <property type="entry name" value="Abhydrolase_1"/>
    <property type="match status" value="1"/>
</dbReference>
<protein>
    <submittedName>
        <fullName evidence="2">3-oxoadipate enol-lactonase</fullName>
    </submittedName>
</protein>
<reference evidence="3" key="1">
    <citation type="submission" date="2016-10" db="EMBL/GenBank/DDBJ databases">
        <authorList>
            <person name="Varghese N."/>
            <person name="Submissions S."/>
        </authorList>
    </citation>
    <scope>NUCLEOTIDE SEQUENCE [LARGE SCALE GENOMIC DNA]</scope>
    <source>
        <strain evidence="3">CGMCC 4.6856</strain>
    </source>
</reference>
<dbReference type="InterPro" id="IPR000073">
    <property type="entry name" value="AB_hydrolase_1"/>
</dbReference>
<accession>A0A1H9FSI8</accession>
<dbReference type="RefSeq" id="WP_091179157.1">
    <property type="nucleotide sequence ID" value="NZ_FOFA01000003.1"/>
</dbReference>
<feature type="domain" description="AB hydrolase-1" evidence="1">
    <location>
        <begin position="22"/>
        <end position="250"/>
    </location>
</feature>
<dbReference type="OrthoDB" id="9802489at2"/>
<dbReference type="Proteomes" id="UP000198504">
    <property type="component" value="Unassembled WGS sequence"/>
</dbReference>
<dbReference type="STRING" id="1036181.SAMN05421756_103355"/>
<evidence type="ECO:0000259" key="1">
    <source>
        <dbReference type="Pfam" id="PF00561"/>
    </source>
</evidence>
<gene>
    <name evidence="2" type="ORF">SAMN05421756_103355</name>
</gene>
<evidence type="ECO:0000313" key="3">
    <source>
        <dbReference type="Proteomes" id="UP000198504"/>
    </source>
</evidence>
<dbReference type="Gene3D" id="3.40.50.1820">
    <property type="entry name" value="alpha/beta hydrolase"/>
    <property type="match status" value="1"/>
</dbReference>
<dbReference type="PRINTS" id="PR00412">
    <property type="entry name" value="EPOXHYDRLASE"/>
</dbReference>
<dbReference type="SUPFAM" id="SSF53474">
    <property type="entry name" value="alpha/beta-Hydrolases"/>
    <property type="match status" value="1"/>
</dbReference>
<organism evidence="2 3">
    <name type="scientific">Microlunatus flavus</name>
    <dbReference type="NCBI Taxonomy" id="1036181"/>
    <lineage>
        <taxon>Bacteria</taxon>
        <taxon>Bacillati</taxon>
        <taxon>Actinomycetota</taxon>
        <taxon>Actinomycetes</taxon>
        <taxon>Propionibacteriales</taxon>
        <taxon>Propionibacteriaceae</taxon>
        <taxon>Microlunatus</taxon>
    </lineage>
</organism>
<sequence>MSTTEIDGASIYHRVTGDAGSPPLFLVHGLYGDSTTVQDLATALAARFRVVAPDMLGHGRSTHPRHFTLADQGRALNGLVAALGYDRAVLVGVSMGSYVAAQAAVLEPDRVSRLVLVVPKAHGTSSSSVAYAQRMGFDLAAATPEEQLSFMAGAVWSPATSAERREEIMASAQAPDQVLLSVDERAAVEESLAGFDLRPDLARITAPTLVVSGRSDGLNPPAAGEELARGVPGARFEVYESSGHMLSFEERDRLVADVIGFVDESPVGEETTGS</sequence>